<dbReference type="GO" id="GO:0008237">
    <property type="term" value="F:metallopeptidase activity"/>
    <property type="evidence" value="ECO:0007669"/>
    <property type="project" value="InterPro"/>
</dbReference>
<dbReference type="AlphaFoldDB" id="A0A951QUB7"/>
<dbReference type="EMBL" id="JAHHGZ010000039">
    <property type="protein sequence ID" value="MBW4671108.1"/>
    <property type="molecule type" value="Genomic_DNA"/>
</dbReference>
<dbReference type="SUPFAM" id="SSF55486">
    <property type="entry name" value="Metalloproteases ('zincins'), catalytic domain"/>
    <property type="match status" value="1"/>
</dbReference>
<feature type="domain" description="eCIS core" evidence="2">
    <location>
        <begin position="135"/>
        <end position="206"/>
    </location>
</feature>
<reference evidence="3" key="2">
    <citation type="journal article" date="2022" name="Microbiol. Resour. Announc.">
        <title>Metagenome Sequencing to Explore Phylogenomics of Terrestrial Cyanobacteria.</title>
        <authorList>
            <person name="Ward R.D."/>
            <person name="Stajich J.E."/>
            <person name="Johansen J.R."/>
            <person name="Huntemann M."/>
            <person name="Clum A."/>
            <person name="Foster B."/>
            <person name="Foster B."/>
            <person name="Roux S."/>
            <person name="Palaniappan K."/>
            <person name="Varghese N."/>
            <person name="Mukherjee S."/>
            <person name="Reddy T.B.K."/>
            <person name="Daum C."/>
            <person name="Copeland A."/>
            <person name="Chen I.A."/>
            <person name="Ivanova N.N."/>
            <person name="Kyrpides N.C."/>
            <person name="Shapiro N."/>
            <person name="Eloe-Fadrosh E.A."/>
            <person name="Pietrasiak N."/>
        </authorList>
    </citation>
    <scope>NUCLEOTIDE SEQUENCE</scope>
    <source>
        <strain evidence="3">GSE-NOS-MK-12-04C</strain>
    </source>
</reference>
<dbReference type="InterPro" id="IPR025295">
    <property type="entry name" value="eCIS_core_dom"/>
</dbReference>
<evidence type="ECO:0000313" key="4">
    <source>
        <dbReference type="Proteomes" id="UP000729701"/>
    </source>
</evidence>
<dbReference type="Pfam" id="PF13699">
    <property type="entry name" value="eCIS_core"/>
    <property type="match status" value="1"/>
</dbReference>
<dbReference type="InterPro" id="IPR024079">
    <property type="entry name" value="MetalloPept_cat_dom_sf"/>
</dbReference>
<comment type="caution">
    <text evidence="3">The sequence shown here is derived from an EMBL/GenBank/DDBJ whole genome shotgun (WGS) entry which is preliminary data.</text>
</comment>
<accession>A0A951QUB7</accession>
<dbReference type="Proteomes" id="UP000729701">
    <property type="component" value="Unassembled WGS sequence"/>
</dbReference>
<feature type="region of interest" description="Disordered" evidence="1">
    <location>
        <begin position="1"/>
        <end position="24"/>
    </location>
</feature>
<dbReference type="Gene3D" id="3.40.390.10">
    <property type="entry name" value="Collagenase (Catalytic Domain)"/>
    <property type="match status" value="1"/>
</dbReference>
<protein>
    <submittedName>
        <fullName evidence="3">DUF4157 domain-containing protein</fullName>
    </submittedName>
</protein>
<evidence type="ECO:0000313" key="3">
    <source>
        <dbReference type="EMBL" id="MBW4671108.1"/>
    </source>
</evidence>
<organism evidence="3 4">
    <name type="scientific">Cyanomargarita calcarea GSE-NOS-MK-12-04C</name>
    <dbReference type="NCBI Taxonomy" id="2839659"/>
    <lineage>
        <taxon>Bacteria</taxon>
        <taxon>Bacillati</taxon>
        <taxon>Cyanobacteriota</taxon>
        <taxon>Cyanophyceae</taxon>
        <taxon>Nostocales</taxon>
        <taxon>Cyanomargaritaceae</taxon>
        <taxon>Cyanomargarita</taxon>
    </lineage>
</organism>
<reference evidence="3" key="1">
    <citation type="submission" date="2021-05" db="EMBL/GenBank/DDBJ databases">
        <authorList>
            <person name="Pietrasiak N."/>
            <person name="Ward R."/>
            <person name="Stajich J.E."/>
            <person name="Kurbessoian T."/>
        </authorList>
    </citation>
    <scope>NUCLEOTIDE SEQUENCE</scope>
    <source>
        <strain evidence="3">GSE-NOS-MK-12-04C</strain>
    </source>
</reference>
<sequence length="429" mass="47538">MRATPAPVEKTHSLSTLSTGSTVLQRQPSCACGGGCPRCQEQALLQTKLKISEPGDKYEQEAERIANEVMRMPESAIQRQVEPEEEEEEEKIQTKSIHQITPLSQGQDELELPLLHSLESPLDIQFKQDQDGGTPLSTSTRRFVEPLFRVNFDQVRLHTDQQAHQIASKIQARAFTYGHHIWLGKGESEHNQALMAHELTHVVQQCGISPSVLAVSPKQIQRLVDANRVSCNRFPRNYPIFTAIGTVDPVGVLQTADARAIEMLTNVIDELSDIRTQVQAGATPAWPLISDEIARGMRQRLRLDPDNPQVWTGTGSGTVELIIRWYGNVRSLLTSGRMNYTCLDPDCDADDWAAAIPGTSRIFLCRLFWHDSVDNRAFALIHEAAHVYYGLEDTGGGAGNAHCLEQFIADANGVPIDPELVDACRPPSP</sequence>
<feature type="compositionally biased region" description="Low complexity" evidence="1">
    <location>
        <begin position="13"/>
        <end position="24"/>
    </location>
</feature>
<proteinExistence type="predicted"/>
<evidence type="ECO:0000259" key="2">
    <source>
        <dbReference type="Pfam" id="PF13699"/>
    </source>
</evidence>
<evidence type="ECO:0000256" key="1">
    <source>
        <dbReference type="SAM" id="MobiDB-lite"/>
    </source>
</evidence>
<gene>
    <name evidence="3" type="ORF">KME60_27715</name>
</gene>
<name>A0A951QUB7_9CYAN</name>